<accession>A0ACC0J9Y1</accession>
<protein>
    <submittedName>
        <fullName evidence="1">Uncharacterized protein</fullName>
    </submittedName>
</protein>
<gene>
    <name evidence="1" type="ORF">MSG28_008067</name>
</gene>
<evidence type="ECO:0000313" key="1">
    <source>
        <dbReference type="EMBL" id="KAI8420882.1"/>
    </source>
</evidence>
<name>A0ACC0J9Y1_CHOFU</name>
<organism evidence="1 2">
    <name type="scientific">Choristoneura fumiferana</name>
    <name type="common">Spruce budworm moth</name>
    <name type="synonym">Archips fumiferana</name>
    <dbReference type="NCBI Taxonomy" id="7141"/>
    <lineage>
        <taxon>Eukaryota</taxon>
        <taxon>Metazoa</taxon>
        <taxon>Ecdysozoa</taxon>
        <taxon>Arthropoda</taxon>
        <taxon>Hexapoda</taxon>
        <taxon>Insecta</taxon>
        <taxon>Pterygota</taxon>
        <taxon>Neoptera</taxon>
        <taxon>Endopterygota</taxon>
        <taxon>Lepidoptera</taxon>
        <taxon>Glossata</taxon>
        <taxon>Ditrysia</taxon>
        <taxon>Tortricoidea</taxon>
        <taxon>Tortricidae</taxon>
        <taxon>Tortricinae</taxon>
        <taxon>Choristoneura</taxon>
    </lineage>
</organism>
<dbReference type="Proteomes" id="UP001064048">
    <property type="component" value="Chromosome 13"/>
</dbReference>
<keyword evidence="2" id="KW-1185">Reference proteome</keyword>
<comment type="caution">
    <text evidence="1">The sequence shown here is derived from an EMBL/GenBank/DDBJ whole genome shotgun (WGS) entry which is preliminary data.</text>
</comment>
<proteinExistence type="predicted"/>
<reference evidence="1 2" key="1">
    <citation type="journal article" date="2022" name="Genome Biol. Evol.">
        <title>The Spruce Budworm Genome: Reconstructing the Evolutionary History of Antifreeze Proteins.</title>
        <authorList>
            <person name="Beliveau C."/>
            <person name="Gagne P."/>
            <person name="Picq S."/>
            <person name="Vernygora O."/>
            <person name="Keeling C.I."/>
            <person name="Pinkney K."/>
            <person name="Doucet D."/>
            <person name="Wen F."/>
            <person name="Johnston J.S."/>
            <person name="Maaroufi H."/>
            <person name="Boyle B."/>
            <person name="Laroche J."/>
            <person name="Dewar K."/>
            <person name="Juretic N."/>
            <person name="Blackburn G."/>
            <person name="Nisole A."/>
            <person name="Brunet B."/>
            <person name="Brandao M."/>
            <person name="Lumley L."/>
            <person name="Duan J."/>
            <person name="Quan G."/>
            <person name="Lucarotti C.J."/>
            <person name="Roe A.D."/>
            <person name="Sperling F.A.H."/>
            <person name="Levesque R.C."/>
            <person name="Cusson M."/>
        </authorList>
    </citation>
    <scope>NUCLEOTIDE SEQUENCE [LARGE SCALE GENOMIC DNA]</scope>
    <source>
        <strain evidence="1">Glfc:IPQL:Cfum</strain>
    </source>
</reference>
<dbReference type="EMBL" id="CM046113">
    <property type="protein sequence ID" value="KAI8420882.1"/>
    <property type="molecule type" value="Genomic_DNA"/>
</dbReference>
<sequence length="445" mass="49983">MPSMPSQEEGESSYRVAGLLAFHLVSQVLDEAHIIANAAAESGRPWHYLSMRKNMPPDMTYVIPPGQEFTTPPGDFIEGNESAKMEMDNLLVTSTPQKIIDDKSKIETIIGQGDEDVDAGQSDLNNSTSMFINHLFDMSDVEHGICDNTAIIEKNIQANELLSQVVTEIKEQYNDTMLHTYDRIDQTEEEAVGLTDKSYRSTDNSSFSLLADESHEGIGKDVMFYVDDDVPTCTDMVYETPQDPMTSQRALQHYEELEEIKIENSELYENAYLTMNRDYDQCSDEDGYPILQDPKGMIMQEIELLTADTSVDTNTPCDEPEEDSSTKQRGDLQATSAVSASSRKSSLVHKCRLQGARLLACLRGWWRRKAPSKRKEGRVPGPRRGRCPMSPDARRRRASSMQGPPLSPVPSCVTWKFNTLNEALVNSSVWKDYTFETKPNDCGDL</sequence>
<evidence type="ECO:0000313" key="2">
    <source>
        <dbReference type="Proteomes" id="UP001064048"/>
    </source>
</evidence>